<name>C5FJP4_ARTOC</name>
<organism evidence="1 2">
    <name type="scientific">Arthroderma otae (strain ATCC MYA-4605 / CBS 113480)</name>
    <name type="common">Microsporum canis</name>
    <dbReference type="NCBI Taxonomy" id="554155"/>
    <lineage>
        <taxon>Eukaryota</taxon>
        <taxon>Fungi</taxon>
        <taxon>Dikarya</taxon>
        <taxon>Ascomycota</taxon>
        <taxon>Pezizomycotina</taxon>
        <taxon>Eurotiomycetes</taxon>
        <taxon>Eurotiomycetidae</taxon>
        <taxon>Onygenales</taxon>
        <taxon>Arthrodermataceae</taxon>
        <taxon>Microsporum</taxon>
    </lineage>
</organism>
<dbReference type="AlphaFoldDB" id="C5FJP4"/>
<keyword evidence="2" id="KW-1185">Reference proteome</keyword>
<dbReference type="RefSeq" id="XP_002848218.1">
    <property type="nucleotide sequence ID" value="XM_002848172.1"/>
</dbReference>
<evidence type="ECO:0000313" key="1">
    <source>
        <dbReference type="EMBL" id="EEQ30905.1"/>
    </source>
</evidence>
<sequence length="116" mass="13272">MQHLTRPLDALRILHITHLFRIDLLWIPGHCVSLLVETLYVCMCWSGMLVLRSADPTRNLLPAQPCLYFQTCGPFMDILPPTLYMGLSMSQSNSSAETLQQVRDWSIPTGKQERQN</sequence>
<protein>
    <submittedName>
        <fullName evidence="1">Uncharacterized protein</fullName>
    </submittedName>
</protein>
<dbReference type="Proteomes" id="UP000002035">
    <property type="component" value="Unassembled WGS sequence"/>
</dbReference>
<dbReference type="EMBL" id="DS995703">
    <property type="protein sequence ID" value="EEQ30905.1"/>
    <property type="molecule type" value="Genomic_DNA"/>
</dbReference>
<proteinExistence type="predicted"/>
<evidence type="ECO:0000313" key="2">
    <source>
        <dbReference type="Proteomes" id="UP000002035"/>
    </source>
</evidence>
<dbReference type="VEuPathDB" id="FungiDB:MCYG_03724"/>
<reference evidence="2" key="1">
    <citation type="journal article" date="2012" name="MBio">
        <title>Comparative genome analysis of Trichophyton rubrum and related dermatophytes reveals candidate genes involved in infection.</title>
        <authorList>
            <person name="Martinez D.A."/>
            <person name="Oliver B.G."/>
            <person name="Graeser Y."/>
            <person name="Goldberg J.M."/>
            <person name="Li W."/>
            <person name="Martinez-Rossi N.M."/>
            <person name="Monod M."/>
            <person name="Shelest E."/>
            <person name="Barton R.C."/>
            <person name="Birch E."/>
            <person name="Brakhage A.A."/>
            <person name="Chen Z."/>
            <person name="Gurr S.J."/>
            <person name="Heiman D."/>
            <person name="Heitman J."/>
            <person name="Kosti I."/>
            <person name="Rossi A."/>
            <person name="Saif S."/>
            <person name="Samalova M."/>
            <person name="Saunders C.W."/>
            <person name="Shea T."/>
            <person name="Summerbell R.C."/>
            <person name="Xu J."/>
            <person name="Young S."/>
            <person name="Zeng Q."/>
            <person name="Birren B.W."/>
            <person name="Cuomo C.A."/>
            <person name="White T.C."/>
        </authorList>
    </citation>
    <scope>NUCLEOTIDE SEQUENCE [LARGE SCALE GENOMIC DNA]</scope>
    <source>
        <strain evidence="2">ATCC MYA-4605 / CBS 113480</strain>
    </source>
</reference>
<dbReference type="GeneID" id="9229542"/>
<dbReference type="HOGENOM" id="CLU_2096325_0_0_1"/>
<gene>
    <name evidence="1" type="ORF">MCYG_03724</name>
</gene>
<accession>C5FJP4</accession>